<dbReference type="EMBL" id="BOMG01000063">
    <property type="protein sequence ID" value="GID56800.1"/>
    <property type="molecule type" value="Genomic_DNA"/>
</dbReference>
<evidence type="ECO:0000313" key="3">
    <source>
        <dbReference type="Proteomes" id="UP000612282"/>
    </source>
</evidence>
<dbReference type="RefSeq" id="WP_203798748.1">
    <property type="nucleotide sequence ID" value="NZ_BAAAQE010000108.1"/>
</dbReference>
<evidence type="ECO:0000256" key="1">
    <source>
        <dbReference type="SAM" id="SignalP"/>
    </source>
</evidence>
<feature type="chain" id="PRO_5045630652" description="Ricin B lectin domain-containing protein" evidence="1">
    <location>
        <begin position="22"/>
        <end position="221"/>
    </location>
</feature>
<keyword evidence="1" id="KW-0732">Signal</keyword>
<accession>A0ABQ3XE70</accession>
<organism evidence="2 3">
    <name type="scientific">Actinoplanes couchii</name>
    <dbReference type="NCBI Taxonomy" id="403638"/>
    <lineage>
        <taxon>Bacteria</taxon>
        <taxon>Bacillati</taxon>
        <taxon>Actinomycetota</taxon>
        <taxon>Actinomycetes</taxon>
        <taxon>Micromonosporales</taxon>
        <taxon>Micromonosporaceae</taxon>
        <taxon>Actinoplanes</taxon>
    </lineage>
</organism>
<evidence type="ECO:0000313" key="2">
    <source>
        <dbReference type="EMBL" id="GID56800.1"/>
    </source>
</evidence>
<proteinExistence type="predicted"/>
<evidence type="ECO:0008006" key="4">
    <source>
        <dbReference type="Google" id="ProtNLM"/>
    </source>
</evidence>
<comment type="caution">
    <text evidence="2">The sequence shown here is derived from an EMBL/GenBank/DDBJ whole genome shotgun (WGS) entry which is preliminary data.</text>
</comment>
<dbReference type="Proteomes" id="UP000612282">
    <property type="component" value="Unassembled WGS sequence"/>
</dbReference>
<reference evidence="2 3" key="1">
    <citation type="submission" date="2021-01" db="EMBL/GenBank/DDBJ databases">
        <title>Whole genome shotgun sequence of Actinoplanes couchii NBRC 106145.</title>
        <authorList>
            <person name="Komaki H."/>
            <person name="Tamura T."/>
        </authorList>
    </citation>
    <scope>NUCLEOTIDE SEQUENCE [LARGE SCALE GENOMIC DNA]</scope>
    <source>
        <strain evidence="2 3">NBRC 106145</strain>
    </source>
</reference>
<dbReference type="PROSITE" id="PS51257">
    <property type="entry name" value="PROKAR_LIPOPROTEIN"/>
    <property type="match status" value="1"/>
</dbReference>
<gene>
    <name evidence="2" type="ORF">Aco03nite_052040</name>
</gene>
<sequence>MRSIVFGAVAVLSAVTLSACANGTPAPASSPVDLLPAAATSTPAPVVTTPAAEAPAAAAGKAAAAKPKATKKPVSNLSELKSLGIDVQKSVLIDVADDGQNRYLSVGKNSVVDFHGTKRTDNTMMFLQPAQTSAKNRVVIKPPFYNEDLGAGYCVADTKGAAMKLETCKAGKAQQIFELRPAGDSGQFELHGMYGVIRVDNGKITTNGKGRVGLQTILYAN</sequence>
<keyword evidence="3" id="KW-1185">Reference proteome</keyword>
<protein>
    <recommendedName>
        <fullName evidence="4">Ricin B lectin domain-containing protein</fullName>
    </recommendedName>
</protein>
<feature type="signal peptide" evidence="1">
    <location>
        <begin position="1"/>
        <end position="21"/>
    </location>
</feature>
<name>A0ABQ3XE70_9ACTN</name>